<name>A0ABW2SQN8_9ACTO</name>
<dbReference type="RefSeq" id="WP_380975160.1">
    <property type="nucleotide sequence ID" value="NZ_JBHTEF010000001.1"/>
</dbReference>
<organism evidence="2 3">
    <name type="scientific">Schaalia naturae</name>
    <dbReference type="NCBI Taxonomy" id="635203"/>
    <lineage>
        <taxon>Bacteria</taxon>
        <taxon>Bacillati</taxon>
        <taxon>Actinomycetota</taxon>
        <taxon>Actinomycetes</taxon>
        <taxon>Actinomycetales</taxon>
        <taxon>Actinomycetaceae</taxon>
        <taxon>Schaalia</taxon>
    </lineage>
</organism>
<dbReference type="GO" id="GO:0004519">
    <property type="term" value="F:endonuclease activity"/>
    <property type="evidence" value="ECO:0007669"/>
    <property type="project" value="UniProtKB-KW"/>
</dbReference>
<feature type="domain" description="GmrSD restriction endonucleases C-terminal" evidence="1">
    <location>
        <begin position="97"/>
        <end position="237"/>
    </location>
</feature>
<keyword evidence="2" id="KW-0540">Nuclease</keyword>
<protein>
    <submittedName>
        <fullName evidence="2">HNH endonuclease family protein</fullName>
    </submittedName>
</protein>
<dbReference type="PANTHER" id="PTHR24094:SF15">
    <property type="entry name" value="AMP-DEPENDENT SYNTHETASE_LIGASE DOMAIN-CONTAINING PROTEIN-RELATED"/>
    <property type="match status" value="1"/>
</dbReference>
<keyword evidence="3" id="KW-1185">Reference proteome</keyword>
<dbReference type="InterPro" id="IPR011089">
    <property type="entry name" value="GmrSD_C"/>
</dbReference>
<dbReference type="Pfam" id="PF07510">
    <property type="entry name" value="GmrSD_C"/>
    <property type="match status" value="1"/>
</dbReference>
<dbReference type="PANTHER" id="PTHR24094">
    <property type="entry name" value="SECRETED PROTEIN"/>
    <property type="match status" value="1"/>
</dbReference>
<keyword evidence="2" id="KW-0255">Endonuclease</keyword>
<proteinExistence type="predicted"/>
<evidence type="ECO:0000313" key="3">
    <source>
        <dbReference type="Proteomes" id="UP001596527"/>
    </source>
</evidence>
<dbReference type="Proteomes" id="UP001596527">
    <property type="component" value="Unassembled WGS sequence"/>
</dbReference>
<gene>
    <name evidence="2" type="ORF">ACFQWG_10705</name>
</gene>
<sequence length="249" mass="26809">MSGRSRRWSVGDTLAVVVAAAILAWAFAPGAGPDLLRLQQRWGWPAPSGGDALVALGDADVAEALRALPVRDADETPGYQRSSFGQAWADTDRNGCDTRNDILARDLARPVLKPGTHGCVVLSGTLAEPYTGAVIEFRRGEGTSAEVQIDHVVALADAWRAGAWEWEAGRRQELANDPLNLLAVDGEANQDKEAGRADQWLPPEKSFRCPYVARQVAVKTKWGLSVTLAERDAMARVLSGCPDQDLPES</sequence>
<accession>A0ABW2SQN8</accession>
<keyword evidence="2" id="KW-0378">Hydrolase</keyword>
<dbReference type="EMBL" id="JBHTEF010000001">
    <property type="protein sequence ID" value="MFC7581663.1"/>
    <property type="molecule type" value="Genomic_DNA"/>
</dbReference>
<evidence type="ECO:0000313" key="2">
    <source>
        <dbReference type="EMBL" id="MFC7581663.1"/>
    </source>
</evidence>
<reference evidence="3" key="1">
    <citation type="journal article" date="2019" name="Int. J. Syst. Evol. Microbiol.">
        <title>The Global Catalogue of Microorganisms (GCM) 10K type strain sequencing project: providing services to taxonomists for standard genome sequencing and annotation.</title>
        <authorList>
            <consortium name="The Broad Institute Genomics Platform"/>
            <consortium name="The Broad Institute Genome Sequencing Center for Infectious Disease"/>
            <person name="Wu L."/>
            <person name="Ma J."/>
        </authorList>
    </citation>
    <scope>NUCLEOTIDE SEQUENCE [LARGE SCALE GENOMIC DNA]</scope>
    <source>
        <strain evidence="3">CCUG 56698</strain>
    </source>
</reference>
<evidence type="ECO:0000259" key="1">
    <source>
        <dbReference type="Pfam" id="PF07510"/>
    </source>
</evidence>
<comment type="caution">
    <text evidence="2">The sequence shown here is derived from an EMBL/GenBank/DDBJ whole genome shotgun (WGS) entry which is preliminary data.</text>
</comment>